<evidence type="ECO:0000313" key="1">
    <source>
        <dbReference type="EMBL" id="NJB90558.1"/>
    </source>
</evidence>
<keyword evidence="2" id="KW-1185">Reference proteome</keyword>
<comment type="caution">
    <text evidence="1">The sequence shown here is derived from an EMBL/GenBank/DDBJ whole genome shotgun (WGS) entry which is preliminary data.</text>
</comment>
<evidence type="ECO:0000313" key="2">
    <source>
        <dbReference type="Proteomes" id="UP000535078"/>
    </source>
</evidence>
<keyword evidence="1" id="KW-0238">DNA-binding</keyword>
<organism evidence="1 2">
    <name type="scientific">Sphingopyxis italica</name>
    <dbReference type="NCBI Taxonomy" id="1129133"/>
    <lineage>
        <taxon>Bacteria</taxon>
        <taxon>Pseudomonadati</taxon>
        <taxon>Pseudomonadota</taxon>
        <taxon>Alphaproteobacteria</taxon>
        <taxon>Sphingomonadales</taxon>
        <taxon>Sphingomonadaceae</taxon>
        <taxon>Sphingopyxis</taxon>
    </lineage>
</organism>
<dbReference type="GO" id="GO:0003677">
    <property type="term" value="F:DNA binding"/>
    <property type="evidence" value="ECO:0007669"/>
    <property type="project" value="UniProtKB-KW"/>
</dbReference>
<dbReference type="RefSeq" id="WP_167921987.1">
    <property type="nucleotide sequence ID" value="NZ_JAATIT010000003.1"/>
</dbReference>
<dbReference type="EMBL" id="JAATIT010000003">
    <property type="protein sequence ID" value="NJB90558.1"/>
    <property type="molecule type" value="Genomic_DNA"/>
</dbReference>
<proteinExistence type="predicted"/>
<dbReference type="Proteomes" id="UP000535078">
    <property type="component" value="Unassembled WGS sequence"/>
</dbReference>
<gene>
    <name evidence="1" type="ORF">GGR90_002752</name>
</gene>
<dbReference type="AlphaFoldDB" id="A0A7X6BAI8"/>
<sequence>MAKGLEKRLFATVATKALFMPELTALDWRVLGLIGLHDGMTLLKAAQGKSMGAGCTASNVTLAREAQCSYAALCRSITKLERLDLIEKQDRRGGKGLTAIRVRYDPPDNVPRGDVQYDEAATLGAGQYDRTDINDDGQYDQTARSNALPPAEFLPDQRHHYSSLREGLDVAEAKELNSPEGAHFGFSELDPRERGLPMVSLKQHLPKLFDKLASYAQVPAIERAFKAMGGDPDRIPTPERTEIASLLDAISEAFAGEPTGQQAARLFGEIAPF</sequence>
<protein>
    <submittedName>
        <fullName evidence="1">DNA-binding MarR family transcriptional regulator</fullName>
    </submittedName>
</protein>
<name>A0A7X6BAI8_9SPHN</name>
<accession>A0A7X6BAI8</accession>
<reference evidence="1 2" key="1">
    <citation type="submission" date="2020-03" db="EMBL/GenBank/DDBJ databases">
        <title>Genomic Encyclopedia of Type Strains, Phase IV (KMG-IV): sequencing the most valuable type-strain genomes for metagenomic binning, comparative biology and taxonomic classification.</title>
        <authorList>
            <person name="Goeker M."/>
        </authorList>
    </citation>
    <scope>NUCLEOTIDE SEQUENCE [LARGE SCALE GENOMIC DNA]</scope>
    <source>
        <strain evidence="1 2">DSM 25229</strain>
    </source>
</reference>